<organism evidence="9 10">
    <name type="scientific">Fusarium heterosporum</name>
    <dbReference type="NCBI Taxonomy" id="42747"/>
    <lineage>
        <taxon>Eukaryota</taxon>
        <taxon>Fungi</taxon>
        <taxon>Dikarya</taxon>
        <taxon>Ascomycota</taxon>
        <taxon>Pezizomycotina</taxon>
        <taxon>Sordariomycetes</taxon>
        <taxon>Hypocreomycetidae</taxon>
        <taxon>Hypocreales</taxon>
        <taxon>Nectriaceae</taxon>
        <taxon>Fusarium</taxon>
        <taxon>Fusarium heterosporum species complex</taxon>
    </lineage>
</organism>
<feature type="transmembrane region" description="Helical" evidence="7">
    <location>
        <begin position="371"/>
        <end position="392"/>
    </location>
</feature>
<dbReference type="PANTHER" id="PTHR23502">
    <property type="entry name" value="MAJOR FACILITATOR SUPERFAMILY"/>
    <property type="match status" value="1"/>
</dbReference>
<evidence type="ECO:0000259" key="8">
    <source>
        <dbReference type="PROSITE" id="PS50850"/>
    </source>
</evidence>
<dbReference type="AlphaFoldDB" id="A0A8H5WVQ1"/>
<keyword evidence="5" id="KW-0325">Glycoprotein</keyword>
<feature type="region of interest" description="Disordered" evidence="6">
    <location>
        <begin position="1"/>
        <end position="23"/>
    </location>
</feature>
<dbReference type="Pfam" id="PF07690">
    <property type="entry name" value="MFS_1"/>
    <property type="match status" value="1"/>
</dbReference>
<dbReference type="OrthoDB" id="268400at2759"/>
<name>A0A8H5WVQ1_FUSHE</name>
<keyword evidence="3 7" id="KW-1133">Transmembrane helix</keyword>
<accession>A0A8H5WVQ1</accession>
<feature type="transmembrane region" description="Helical" evidence="7">
    <location>
        <begin position="133"/>
        <end position="156"/>
    </location>
</feature>
<evidence type="ECO:0000256" key="6">
    <source>
        <dbReference type="SAM" id="MobiDB-lite"/>
    </source>
</evidence>
<dbReference type="Proteomes" id="UP000567885">
    <property type="component" value="Unassembled WGS sequence"/>
</dbReference>
<evidence type="ECO:0000313" key="9">
    <source>
        <dbReference type="EMBL" id="KAF5672003.1"/>
    </source>
</evidence>
<evidence type="ECO:0000256" key="2">
    <source>
        <dbReference type="ARBA" id="ARBA00022692"/>
    </source>
</evidence>
<feature type="transmembrane region" description="Helical" evidence="7">
    <location>
        <begin position="168"/>
        <end position="190"/>
    </location>
</feature>
<reference evidence="9 10" key="1">
    <citation type="submission" date="2020-05" db="EMBL/GenBank/DDBJ databases">
        <title>Identification and distribution of gene clusters putatively required for synthesis of sphingolipid metabolism inhibitors in phylogenetically diverse species of the filamentous fungus Fusarium.</title>
        <authorList>
            <person name="Kim H.-S."/>
            <person name="Busman M."/>
            <person name="Brown D.W."/>
            <person name="Divon H."/>
            <person name="Uhlig S."/>
            <person name="Proctor R.H."/>
        </authorList>
    </citation>
    <scope>NUCLEOTIDE SEQUENCE [LARGE SCALE GENOMIC DNA]</scope>
    <source>
        <strain evidence="9 10">NRRL 20693</strain>
    </source>
</reference>
<feature type="domain" description="Major facilitator superfamily (MFS) profile" evidence="8">
    <location>
        <begin position="38"/>
        <end position="507"/>
    </location>
</feature>
<gene>
    <name evidence="9" type="ORF">FHETE_3875</name>
</gene>
<keyword evidence="10" id="KW-1185">Reference proteome</keyword>
<dbReference type="EMBL" id="JAAGWQ010000063">
    <property type="protein sequence ID" value="KAF5672003.1"/>
    <property type="molecule type" value="Genomic_DNA"/>
</dbReference>
<dbReference type="InterPro" id="IPR020846">
    <property type="entry name" value="MFS_dom"/>
</dbReference>
<dbReference type="GO" id="GO:0005886">
    <property type="term" value="C:plasma membrane"/>
    <property type="evidence" value="ECO:0007669"/>
    <property type="project" value="TreeGrafter"/>
</dbReference>
<keyword evidence="4 7" id="KW-0472">Membrane</keyword>
<feature type="transmembrane region" description="Helical" evidence="7">
    <location>
        <begin position="196"/>
        <end position="216"/>
    </location>
</feature>
<dbReference type="PANTHER" id="PTHR23502:SF160">
    <property type="entry name" value="MAJOR FACILITATOR SUPERFAMILY (MFS) PROFILE DOMAIN-CONTAINING PROTEIN-RELATED"/>
    <property type="match status" value="1"/>
</dbReference>
<dbReference type="GO" id="GO:0022857">
    <property type="term" value="F:transmembrane transporter activity"/>
    <property type="evidence" value="ECO:0007669"/>
    <property type="project" value="InterPro"/>
</dbReference>
<keyword evidence="2 7" id="KW-0812">Transmembrane</keyword>
<feature type="transmembrane region" description="Helical" evidence="7">
    <location>
        <begin position="77"/>
        <end position="97"/>
    </location>
</feature>
<proteinExistence type="predicted"/>
<dbReference type="Gene3D" id="1.20.1250.20">
    <property type="entry name" value="MFS general substrate transporter like domains"/>
    <property type="match status" value="1"/>
</dbReference>
<feature type="compositionally biased region" description="Basic and acidic residues" evidence="6">
    <location>
        <begin position="1"/>
        <end position="11"/>
    </location>
</feature>
<dbReference type="InterPro" id="IPR036259">
    <property type="entry name" value="MFS_trans_sf"/>
</dbReference>
<sequence length="507" mass="55121">MEKAEVSRVEHASNSSAPTGQELRDHPKIWNRTLKTMVLTNICLMVFCGNFYSAGISAGLTPLVYDFHSNYDKAGDIVAYSVLCIGLGSFLWIPTAVVLGKRPVLLSSQIMFMTGCIWGSQATSMNSLLGSRILAAFGAGAVQAVGPAVIGGYFTAEIFLERNYSKAMGVYAASLCVGAQGGPLIAGHLIEAKGWQWFFNLLAILSGFNFVSLLLFCPETAFNVEVDAGATSADVDADILDQTTGLGRTQSSLTTWKQNSFYTRHQHVRGGGLRQWVLSFLLQIEFMFDPIVILSAGMWGIVLAWVATISVISNQLFAVPPFLWDPAELGNWACTSLVGVAIAFPIAGPLTDTVSSLIGRRKGKHMPEYRLYTLFVPFLFSSSGLLLFGYTYTKGSYVGPAVGYAMQAASLMLIPTSVLSYGIDSYPYDASEVTALMNAVTHIIPFGLTKTASNWLARVGVEKMFLQMAIIQWALLAGFTIILLLFGPWIRTKASYVHQNFGAKRFL</sequence>
<evidence type="ECO:0000256" key="1">
    <source>
        <dbReference type="ARBA" id="ARBA00004141"/>
    </source>
</evidence>
<evidence type="ECO:0000256" key="3">
    <source>
        <dbReference type="ARBA" id="ARBA00022989"/>
    </source>
</evidence>
<evidence type="ECO:0000256" key="7">
    <source>
        <dbReference type="SAM" id="Phobius"/>
    </source>
</evidence>
<feature type="transmembrane region" description="Helical" evidence="7">
    <location>
        <begin position="291"/>
        <end position="317"/>
    </location>
</feature>
<dbReference type="SUPFAM" id="SSF103473">
    <property type="entry name" value="MFS general substrate transporter"/>
    <property type="match status" value="1"/>
</dbReference>
<evidence type="ECO:0000313" key="10">
    <source>
        <dbReference type="Proteomes" id="UP000567885"/>
    </source>
</evidence>
<dbReference type="PROSITE" id="PS50850">
    <property type="entry name" value="MFS"/>
    <property type="match status" value="1"/>
</dbReference>
<evidence type="ECO:0000256" key="4">
    <source>
        <dbReference type="ARBA" id="ARBA00023136"/>
    </source>
</evidence>
<comment type="caution">
    <text evidence="9">The sequence shown here is derived from an EMBL/GenBank/DDBJ whole genome shotgun (WGS) entry which is preliminary data.</text>
</comment>
<evidence type="ECO:0000256" key="5">
    <source>
        <dbReference type="ARBA" id="ARBA00023180"/>
    </source>
</evidence>
<feature type="transmembrane region" description="Helical" evidence="7">
    <location>
        <begin position="38"/>
        <end position="65"/>
    </location>
</feature>
<dbReference type="InterPro" id="IPR011701">
    <property type="entry name" value="MFS"/>
</dbReference>
<feature type="transmembrane region" description="Helical" evidence="7">
    <location>
        <begin position="464"/>
        <end position="486"/>
    </location>
</feature>
<protein>
    <submittedName>
        <fullName evidence="9">Major facilitator superfamily transporter</fullName>
    </submittedName>
</protein>
<comment type="subcellular location">
    <subcellularLocation>
        <location evidence="1">Membrane</location>
        <topology evidence="1">Multi-pass membrane protein</topology>
    </subcellularLocation>
</comment>
<feature type="transmembrane region" description="Helical" evidence="7">
    <location>
        <begin position="104"/>
        <end position="121"/>
    </location>
</feature>
<feature type="transmembrane region" description="Helical" evidence="7">
    <location>
        <begin position="329"/>
        <end position="350"/>
    </location>
</feature>